<gene>
    <name evidence="3" type="ORF">SDC9_33832</name>
</gene>
<protein>
    <submittedName>
        <fullName evidence="3">Uncharacterized protein</fullName>
    </submittedName>
</protein>
<dbReference type="AlphaFoldDB" id="A0A644VAR2"/>
<comment type="caution">
    <text evidence="3">The sequence shown here is derived from an EMBL/GenBank/DDBJ whole genome shotgun (WGS) entry which is preliminary data.</text>
</comment>
<evidence type="ECO:0000256" key="2">
    <source>
        <dbReference type="SAM" id="MobiDB-lite"/>
    </source>
</evidence>
<dbReference type="EMBL" id="VSSQ01000245">
    <property type="protein sequence ID" value="MPL87822.1"/>
    <property type="molecule type" value="Genomic_DNA"/>
</dbReference>
<reference evidence="3" key="1">
    <citation type="submission" date="2019-08" db="EMBL/GenBank/DDBJ databases">
        <authorList>
            <person name="Kucharzyk K."/>
            <person name="Murdoch R.W."/>
            <person name="Higgins S."/>
            <person name="Loffler F."/>
        </authorList>
    </citation>
    <scope>NUCLEOTIDE SEQUENCE</scope>
</reference>
<accession>A0A644VAR2</accession>
<feature type="region of interest" description="Disordered" evidence="2">
    <location>
        <begin position="527"/>
        <end position="549"/>
    </location>
</feature>
<evidence type="ECO:0000313" key="3">
    <source>
        <dbReference type="EMBL" id="MPL87822.1"/>
    </source>
</evidence>
<evidence type="ECO:0000256" key="1">
    <source>
        <dbReference type="SAM" id="Coils"/>
    </source>
</evidence>
<feature type="coiled-coil region" evidence="1">
    <location>
        <begin position="423"/>
        <end position="459"/>
    </location>
</feature>
<sequence length="549" mass="63741">MLEEQFIKISREILYNEIWEISAAGAAKKYNVPYAELLRLCKEVEIPIPPSGYWTKLNFGKLVEKSPLPLSSQSEVVLPINNVESRRSKRSATSKSADNVNKDDNKSKIIDSEAGVAIQADTEGQSLDEVTDENNSQLTYRTVSGQWNTYNREKLYEEVWAKPVVQVAVQYGVSDVAIHKICKSLNVPVPPRGYWARIRAGEKIKKPHLPAAKGISEKTGLKTFEGTKVPTAPKQTLSFLTEDERQKVLLEADQIQLPDENAKLHNKIRAYHSKVKEWNKNDRKSEGAQRGFKNYTDRPPFLAGVISSETLPRVYRILDALYRQVEILGGSVNDDLSLQIRNEHVSLEISEAQDEIKHEITRQEAQELIIYEDAMRHNKWASKPNIRKYDYIFNGKLRICIRQSRYFRDSEKEKVESRLGDMLIELYEESEVVRKNREAYEEEKRREAEEKRLREERRNRYNEEVDKTAALTNMAQDYDMACKIRAYINALEPKVEMKDEKTAEFIDWAKKKADWFDPTVAREDELFGEREHEKNENEKALKKAGSYWW</sequence>
<keyword evidence="1" id="KW-0175">Coiled coil</keyword>
<organism evidence="3">
    <name type="scientific">bioreactor metagenome</name>
    <dbReference type="NCBI Taxonomy" id="1076179"/>
    <lineage>
        <taxon>unclassified sequences</taxon>
        <taxon>metagenomes</taxon>
        <taxon>ecological metagenomes</taxon>
    </lineage>
</organism>
<proteinExistence type="predicted"/>
<feature type="compositionally biased region" description="Basic and acidic residues" evidence="2">
    <location>
        <begin position="527"/>
        <end position="541"/>
    </location>
</feature>
<name>A0A644VAR2_9ZZZZ</name>